<feature type="region of interest" description="Disordered" evidence="1">
    <location>
        <begin position="24"/>
        <end position="80"/>
    </location>
</feature>
<reference evidence="3" key="1">
    <citation type="submission" date="2023-07" db="EMBL/GenBank/DDBJ databases">
        <authorList>
            <consortium name="CYATHOMIX"/>
        </authorList>
    </citation>
    <scope>NUCLEOTIDE SEQUENCE</scope>
    <source>
        <strain evidence="3">N/A</strain>
    </source>
</reference>
<name>A0AA36GNS1_CYLNA</name>
<gene>
    <name evidence="3" type="ORF">CYNAS_LOCUS7515</name>
</gene>
<dbReference type="AlphaFoldDB" id="A0AA36GNS1"/>
<protein>
    <submittedName>
        <fullName evidence="3">Uncharacterized protein</fullName>
    </submittedName>
</protein>
<keyword evidence="4" id="KW-1185">Reference proteome</keyword>
<evidence type="ECO:0000256" key="1">
    <source>
        <dbReference type="SAM" id="MobiDB-lite"/>
    </source>
</evidence>
<feature type="chain" id="PRO_5041340622" evidence="2">
    <location>
        <begin position="24"/>
        <end position="115"/>
    </location>
</feature>
<comment type="caution">
    <text evidence="3">The sequence shown here is derived from an EMBL/GenBank/DDBJ whole genome shotgun (WGS) entry which is preliminary data.</text>
</comment>
<keyword evidence="2" id="KW-0732">Signal</keyword>
<sequence length="115" mass="12293">MFDYIVLFIGIQVLIFNAEIIQGAGDDGSPTGGSGDDGASGSDGQDQIGDDEDYDPSFYEAGPEVMNKGERTGQNVNKLGEKEREAHLISGVKAAIQDGKNVSSRLRELVESKQK</sequence>
<proteinExistence type="predicted"/>
<evidence type="ECO:0000313" key="4">
    <source>
        <dbReference type="Proteomes" id="UP001176961"/>
    </source>
</evidence>
<evidence type="ECO:0000256" key="2">
    <source>
        <dbReference type="SAM" id="SignalP"/>
    </source>
</evidence>
<accession>A0AA36GNS1</accession>
<organism evidence="3 4">
    <name type="scientific">Cylicocyclus nassatus</name>
    <name type="common">Nematode worm</name>
    <dbReference type="NCBI Taxonomy" id="53992"/>
    <lineage>
        <taxon>Eukaryota</taxon>
        <taxon>Metazoa</taxon>
        <taxon>Ecdysozoa</taxon>
        <taxon>Nematoda</taxon>
        <taxon>Chromadorea</taxon>
        <taxon>Rhabditida</taxon>
        <taxon>Rhabditina</taxon>
        <taxon>Rhabditomorpha</taxon>
        <taxon>Strongyloidea</taxon>
        <taxon>Strongylidae</taxon>
        <taxon>Cylicocyclus</taxon>
    </lineage>
</organism>
<evidence type="ECO:0000313" key="3">
    <source>
        <dbReference type="EMBL" id="CAJ0595532.1"/>
    </source>
</evidence>
<dbReference type="EMBL" id="CATQJL010000112">
    <property type="protein sequence ID" value="CAJ0595532.1"/>
    <property type="molecule type" value="Genomic_DNA"/>
</dbReference>
<feature type="signal peptide" evidence="2">
    <location>
        <begin position="1"/>
        <end position="23"/>
    </location>
</feature>
<dbReference type="Proteomes" id="UP001176961">
    <property type="component" value="Unassembled WGS sequence"/>
</dbReference>